<keyword evidence="2" id="KW-0560">Oxidoreductase</keyword>
<name>A0A7C9TPQ8_9MICO</name>
<dbReference type="PANTHER" id="PTHR43391">
    <property type="entry name" value="RETINOL DEHYDROGENASE-RELATED"/>
    <property type="match status" value="1"/>
</dbReference>
<keyword evidence="5" id="KW-1185">Reference proteome</keyword>
<dbReference type="GO" id="GO:0005829">
    <property type="term" value="C:cytosol"/>
    <property type="evidence" value="ECO:0007669"/>
    <property type="project" value="TreeGrafter"/>
</dbReference>
<evidence type="ECO:0000256" key="1">
    <source>
        <dbReference type="ARBA" id="ARBA00006484"/>
    </source>
</evidence>
<dbReference type="NCBIfam" id="NF006119">
    <property type="entry name" value="PRK08264.1-5"/>
    <property type="match status" value="1"/>
</dbReference>
<dbReference type="InterPro" id="IPR002347">
    <property type="entry name" value="SDR_fam"/>
</dbReference>
<gene>
    <name evidence="4" type="ORF">G3T37_06060</name>
</gene>
<evidence type="ECO:0000256" key="2">
    <source>
        <dbReference type="ARBA" id="ARBA00023002"/>
    </source>
</evidence>
<evidence type="ECO:0000313" key="5">
    <source>
        <dbReference type="Proteomes" id="UP000479756"/>
    </source>
</evidence>
<dbReference type="Pfam" id="PF00106">
    <property type="entry name" value="adh_short"/>
    <property type="match status" value="1"/>
</dbReference>
<dbReference type="GO" id="GO:0016491">
    <property type="term" value="F:oxidoreductase activity"/>
    <property type="evidence" value="ECO:0007669"/>
    <property type="project" value="UniProtKB-KW"/>
</dbReference>
<comment type="similarity">
    <text evidence="1 3">Belongs to the short-chain dehydrogenases/reductases (SDR) family.</text>
</comment>
<organism evidence="4 5">
    <name type="scientific">Galbitalea soli</name>
    <dbReference type="NCBI Taxonomy" id="1268042"/>
    <lineage>
        <taxon>Bacteria</taxon>
        <taxon>Bacillati</taxon>
        <taxon>Actinomycetota</taxon>
        <taxon>Actinomycetes</taxon>
        <taxon>Micrococcales</taxon>
        <taxon>Microbacteriaceae</taxon>
        <taxon>Galbitalea</taxon>
    </lineage>
</organism>
<reference evidence="4 5" key="1">
    <citation type="journal article" date="2014" name="Int. J. Syst. Evol. Microbiol.">
        <title>Description of Galbitalea soli gen. nov., sp. nov., and Frondihabitans sucicola sp. nov.</title>
        <authorList>
            <person name="Kim S.J."/>
            <person name="Lim J.M."/>
            <person name="Ahn J.H."/>
            <person name="Weon H.Y."/>
            <person name="Hamada M."/>
            <person name="Suzuki K."/>
            <person name="Ahn T.Y."/>
            <person name="Kwon S.W."/>
        </authorList>
    </citation>
    <scope>NUCLEOTIDE SEQUENCE [LARGE SCALE GENOMIC DNA]</scope>
    <source>
        <strain evidence="4 5">NBRC 108727</strain>
    </source>
</reference>
<accession>A0A7C9TPQ8</accession>
<dbReference type="Proteomes" id="UP000479756">
    <property type="component" value="Unassembled WGS sequence"/>
</dbReference>
<dbReference type="PRINTS" id="PR00080">
    <property type="entry name" value="SDRFAMILY"/>
</dbReference>
<evidence type="ECO:0000313" key="4">
    <source>
        <dbReference type="EMBL" id="NEM90917.1"/>
    </source>
</evidence>
<dbReference type="PRINTS" id="PR00081">
    <property type="entry name" value="GDHRDH"/>
</dbReference>
<proteinExistence type="inferred from homology"/>
<dbReference type="RefSeq" id="WP_163472622.1">
    <property type="nucleotide sequence ID" value="NZ_JAAGWZ010000002.1"/>
</dbReference>
<protein>
    <submittedName>
        <fullName evidence="4">SDR family oxidoreductase</fullName>
    </submittedName>
</protein>
<dbReference type="Gene3D" id="3.40.50.720">
    <property type="entry name" value="NAD(P)-binding Rossmann-like Domain"/>
    <property type="match status" value="1"/>
</dbReference>
<dbReference type="AlphaFoldDB" id="A0A7C9TPQ8"/>
<comment type="caution">
    <text evidence="4">The sequence shown here is derived from an EMBL/GenBank/DDBJ whole genome shotgun (WGS) entry which is preliminary data.</text>
</comment>
<dbReference type="SUPFAM" id="SSF51735">
    <property type="entry name" value="NAD(P)-binding Rossmann-fold domains"/>
    <property type="match status" value="1"/>
</dbReference>
<evidence type="ECO:0000256" key="3">
    <source>
        <dbReference type="RuleBase" id="RU000363"/>
    </source>
</evidence>
<sequence length="234" mass="24340">MTDLIGRVALVTGANRGLGAAFVTELLERGASKVYAAARRPDAVTATDPRVVPLELDVTDADSIRRAAEAAPDVTVLVNNAGISANQSLVTGDLDEIHREFDTNFWGPVLVTRAFAPVIAGNGGGAIINMHSALSWYAIGSYSATKAALWSASNSARVDLAPQRIQVVGVHVGYVDTDMAAGADGYKVPPTQVVNEALDAVAAGDAEAIVGETAQHVKSVLHEDVRALYPQLAG</sequence>
<dbReference type="InterPro" id="IPR036291">
    <property type="entry name" value="NAD(P)-bd_dom_sf"/>
</dbReference>
<dbReference type="EMBL" id="JAAGWZ010000002">
    <property type="protein sequence ID" value="NEM90917.1"/>
    <property type="molecule type" value="Genomic_DNA"/>
</dbReference>
<dbReference type="PANTHER" id="PTHR43391:SF91">
    <property type="entry name" value="OS04G0390700 PROTEIN"/>
    <property type="match status" value="1"/>
</dbReference>